<reference evidence="2 3" key="1">
    <citation type="journal article" date="2018" name="Nat. Biotechnol.">
        <title>A standardized bacterial taxonomy based on genome phylogeny substantially revises the tree of life.</title>
        <authorList>
            <person name="Parks D.H."/>
            <person name="Chuvochina M."/>
            <person name="Waite D.W."/>
            <person name="Rinke C."/>
            <person name="Skarshewski A."/>
            <person name="Chaumeil P.A."/>
            <person name="Hugenholtz P."/>
        </authorList>
    </citation>
    <scope>NUCLEOTIDE SEQUENCE [LARGE SCALE GENOMIC DNA]</scope>
    <source>
        <strain evidence="2">UBA10707</strain>
    </source>
</reference>
<proteinExistence type="predicted"/>
<evidence type="ECO:0000313" key="3">
    <source>
        <dbReference type="Proteomes" id="UP000264036"/>
    </source>
</evidence>
<organism evidence="2 3">
    <name type="scientific">Advenella kashmirensis</name>
    <dbReference type="NCBI Taxonomy" id="310575"/>
    <lineage>
        <taxon>Bacteria</taxon>
        <taxon>Pseudomonadati</taxon>
        <taxon>Pseudomonadota</taxon>
        <taxon>Betaproteobacteria</taxon>
        <taxon>Burkholderiales</taxon>
        <taxon>Alcaligenaceae</taxon>
    </lineage>
</organism>
<dbReference type="EMBL" id="DOEK01000038">
    <property type="protein sequence ID" value="HBP31327.1"/>
    <property type="molecule type" value="Genomic_DNA"/>
</dbReference>
<gene>
    <name evidence="2" type="ORF">DD666_18200</name>
</gene>
<dbReference type="InterPro" id="IPR010753">
    <property type="entry name" value="DUF1330"/>
</dbReference>
<dbReference type="SUPFAM" id="SSF54909">
    <property type="entry name" value="Dimeric alpha+beta barrel"/>
    <property type="match status" value="1"/>
</dbReference>
<dbReference type="Pfam" id="PF07045">
    <property type="entry name" value="DUF1330"/>
    <property type="match status" value="1"/>
</dbReference>
<dbReference type="Gene3D" id="3.30.70.100">
    <property type="match status" value="1"/>
</dbReference>
<evidence type="ECO:0000313" key="2">
    <source>
        <dbReference type="EMBL" id="HBP31327.1"/>
    </source>
</evidence>
<comment type="caution">
    <text evidence="2">The sequence shown here is derived from an EMBL/GenBank/DDBJ whole genome shotgun (WGS) entry which is preliminary data.</text>
</comment>
<dbReference type="AlphaFoldDB" id="A0A356LK11"/>
<feature type="domain" description="DUF1330" evidence="1">
    <location>
        <begin position="1"/>
        <end position="49"/>
    </location>
</feature>
<sequence>MEGPKNFQRYVVIEFPTFEQAVMCFESSEYKTAAAFRRAGAGVVENTIVESGDATVC</sequence>
<name>A0A356LK11_9BURK</name>
<dbReference type="Proteomes" id="UP000264036">
    <property type="component" value="Unassembled WGS sequence"/>
</dbReference>
<protein>
    <recommendedName>
        <fullName evidence="1">DUF1330 domain-containing protein</fullName>
    </recommendedName>
</protein>
<dbReference type="InterPro" id="IPR011008">
    <property type="entry name" value="Dimeric_a/b-barrel"/>
</dbReference>
<accession>A0A356LK11</accession>
<evidence type="ECO:0000259" key="1">
    <source>
        <dbReference type="Pfam" id="PF07045"/>
    </source>
</evidence>